<feature type="coiled-coil region" evidence="2">
    <location>
        <begin position="1319"/>
        <end position="1411"/>
    </location>
</feature>
<feature type="compositionally biased region" description="Low complexity" evidence="3">
    <location>
        <begin position="1555"/>
        <end position="1569"/>
    </location>
</feature>
<feature type="compositionally biased region" description="Basic and acidic residues" evidence="3">
    <location>
        <begin position="1571"/>
        <end position="1594"/>
    </location>
</feature>
<dbReference type="SUPFAM" id="SSF48452">
    <property type="entry name" value="TPR-like"/>
    <property type="match status" value="1"/>
</dbReference>
<evidence type="ECO:0000256" key="2">
    <source>
        <dbReference type="SAM" id="Coils"/>
    </source>
</evidence>
<dbReference type="Pfam" id="PF21033">
    <property type="entry name" value="RMD1-3"/>
    <property type="match status" value="1"/>
</dbReference>
<feature type="compositionally biased region" description="Basic and acidic residues" evidence="3">
    <location>
        <begin position="395"/>
        <end position="410"/>
    </location>
</feature>
<dbReference type="GeneID" id="14874001"/>
<evidence type="ECO:0000256" key="1">
    <source>
        <dbReference type="ARBA" id="ARBA00005655"/>
    </source>
</evidence>
<accession>F4PV39</accession>
<gene>
    <name evidence="4" type="ORF">DFA_01030</name>
</gene>
<feature type="region of interest" description="Disordered" evidence="3">
    <location>
        <begin position="606"/>
        <end position="663"/>
    </location>
</feature>
<dbReference type="Pfam" id="PF03194">
    <property type="entry name" value="LUC7"/>
    <property type="match status" value="1"/>
</dbReference>
<feature type="compositionally biased region" description="Acidic residues" evidence="3">
    <location>
        <begin position="411"/>
        <end position="433"/>
    </location>
</feature>
<dbReference type="PANTHER" id="PTHR12375">
    <property type="entry name" value="RNA-BINDING PROTEIN LUC7-RELATED"/>
    <property type="match status" value="1"/>
</dbReference>
<keyword evidence="2" id="KW-0175">Coiled coil</keyword>
<dbReference type="GO" id="GO:0003729">
    <property type="term" value="F:mRNA binding"/>
    <property type="evidence" value="ECO:0007669"/>
    <property type="project" value="InterPro"/>
</dbReference>
<feature type="region of interest" description="Disordered" evidence="3">
    <location>
        <begin position="1451"/>
        <end position="1594"/>
    </location>
</feature>
<dbReference type="Proteomes" id="UP000007797">
    <property type="component" value="Unassembled WGS sequence"/>
</dbReference>
<evidence type="ECO:0000313" key="4">
    <source>
        <dbReference type="EMBL" id="EGG21155.1"/>
    </source>
</evidence>
<evidence type="ECO:0000313" key="5">
    <source>
        <dbReference type="Proteomes" id="UP000007797"/>
    </source>
</evidence>
<dbReference type="InterPro" id="IPR011990">
    <property type="entry name" value="TPR-like_helical_dom_sf"/>
</dbReference>
<feature type="compositionally biased region" description="Acidic residues" evidence="3">
    <location>
        <begin position="763"/>
        <end position="785"/>
    </location>
</feature>
<dbReference type="GO" id="GO:0005685">
    <property type="term" value="C:U1 snRNP"/>
    <property type="evidence" value="ECO:0007669"/>
    <property type="project" value="InterPro"/>
</dbReference>
<dbReference type="EMBL" id="GL883010">
    <property type="protein sequence ID" value="EGG21155.1"/>
    <property type="molecule type" value="Genomic_DNA"/>
</dbReference>
<feature type="compositionally biased region" description="Low complexity" evidence="3">
    <location>
        <begin position="1463"/>
        <end position="1523"/>
    </location>
</feature>
<name>F4PV39_CACFS</name>
<dbReference type="KEGG" id="dfa:DFA_01030"/>
<dbReference type="InterPro" id="IPR004882">
    <property type="entry name" value="Luc7-rel"/>
</dbReference>
<organism evidence="4 5">
    <name type="scientific">Cavenderia fasciculata</name>
    <name type="common">Slime mold</name>
    <name type="synonym">Dictyostelium fasciculatum</name>
    <dbReference type="NCBI Taxonomy" id="261658"/>
    <lineage>
        <taxon>Eukaryota</taxon>
        <taxon>Amoebozoa</taxon>
        <taxon>Evosea</taxon>
        <taxon>Eumycetozoa</taxon>
        <taxon>Dictyostelia</taxon>
        <taxon>Acytosteliales</taxon>
        <taxon>Cavenderiaceae</taxon>
        <taxon>Cavenderia</taxon>
    </lineage>
</organism>
<feature type="region of interest" description="Disordered" evidence="3">
    <location>
        <begin position="459"/>
        <end position="533"/>
    </location>
</feature>
<dbReference type="OrthoDB" id="512473at2759"/>
<feature type="compositionally biased region" description="Acidic residues" evidence="3">
    <location>
        <begin position="459"/>
        <end position="525"/>
    </location>
</feature>
<sequence>MWNIMNNLIIGGGEAWGHRLIYHRKIMQAEMRKNLKRLSFLAEERHIQFRQEYIQDRKQRIDSNHVKMAKEKEHIKKARIEKKKSVFLLDMGFEKDRLRRAAEKAERKRMAKLKREKMDAVTTKARREWLIEMNDKCMMWSQSPDELKYAQYRLFDKTMLSRLATNENYILDRHDSPTDHVEDFDVATNKKIDYTKMLGELKEELNIVEAKQQQQAVQQIAANAAAAAGAPAPADSADPTQIMADPAMVEAFRDIIDTEYLHMQRAIARENETTEYSSDNLDEWAAKQLEIIEQEEQALRGEAEVEEDDDLEFDGLLEVNDDADDTAAAADADAGDIDVEYKEEMDKIESSLFDADEDMLFEDDSLTAEERAELEEAEHKENIKMLALDDIEMDPGLRVKGEKDNNNKDLEDMDEDEDDDDDVQAANEEDMDDSEIRNLPGYEAAKTAHLMALGEDNDIVGEFDLDEEDEIVLDEEDEDEDDEDEYLQDEDKDEEDEDEDEDQDEDEDEDQDHDDDDDFEEDDELLDHYFEKKTDKAQYLEQLEYNKIIRGELETRETFDDLVGDKYSAEDVAQFEKLQDEIIKRYSKPALSKEEIIDSMAEKIDHEADGMVGGEESAEQLLAEDEDQDDDDLVSEEDDGLEMDDDDDLEGDDEEGEQRANKELQALEEMAEIDGEIEDAKLDMDAELDDLLEDGVDYDNEAEIDKTLTKWAIGRGQMQKPYQLSSDEMDNARESHAFLREDEDLVEELDDFDAEFMIETAEGMDDQLELEDVSADQDQDDELSEEAINKYMDELDDDEEDQPSSLKKAQEQEEVSFLEQGEESDELDHLMDQEFKRMDADDLSEMASQTWLAEQDMADKLLDRSGQNEPELLLNDIDYSNPLLHSIDPLNQLSEEIDENEFDPSLQTKTNDTTTTSQEDIDIDDQEMQLLEKQFLEQLNTLPTRESINMLETQLQDKFSKHKKLEEDAIVQDIVKKTEGKESTIKSHLKQRKMSTPDEITQQADALHLNRDYTPIFELLEKGYGQYPDNVEIAWRFARCWYDKNEDTTDMAKKKEYIDKSLDIINKAAKIQENHWAIQKWLAILISALGDHVSSKEKIANAYKIKEHALKSIEAKPDDATTLHILGRWSYSIASISWIERTAASALFGTPPTATYQEALDYFLKSYAIDPTIIRNAIFIGDTYVQLKDQVKAKEYFNKAASIEAKSEFDRKLVEEAKKKANTTKKMNAIRAQLDELFGKDRNLAPSERAKRQPHFSDDEICKFYICGLCPNELFVTDPCTKLHDEDCLKLYQDCKDKEQYGYERAWAREMDQIILDNDKKVKKNKERLILDAAKLEAEEGLNPSDAAKEFAKIMAEIEERIQALLKKSEELGEEGQITEAQELMAQAEKLKEEKLELEKAEELKDHNKKMSVCDICGALLFVGDKEKRSQSHLEGKKHVGFARLRSHMEEHYQSKKSNYQENRGNFNNHHQNNNNNNNNNYNNNNNNNNGHNNNNNYNNNNNNRDNYQRRNYNNNNNNNYNNNGGGAYRNNNDRGDRDTRSGGGYSRNDHRGGDYNNRNNNNNNNNGNYHKREREYKDRDQPSDRERDNYSRR</sequence>
<keyword evidence="5" id="KW-1185">Reference proteome</keyword>
<dbReference type="Gene3D" id="1.25.40.10">
    <property type="entry name" value="Tetratricopeptide repeat domain"/>
    <property type="match status" value="1"/>
</dbReference>
<dbReference type="InterPro" id="IPR049039">
    <property type="entry name" value="RMD1-3_a_helical_rpt"/>
</dbReference>
<proteinExistence type="inferred from homology"/>
<dbReference type="GO" id="GO:0006376">
    <property type="term" value="P:mRNA splice site recognition"/>
    <property type="evidence" value="ECO:0007669"/>
    <property type="project" value="InterPro"/>
</dbReference>
<dbReference type="STRING" id="1054147.F4PV39"/>
<protein>
    <submittedName>
        <fullName evidence="4">Uncharacterized protein</fullName>
    </submittedName>
</protein>
<dbReference type="RefSeq" id="XP_004359005.1">
    <property type="nucleotide sequence ID" value="XM_004358948.1"/>
</dbReference>
<comment type="similarity">
    <text evidence="1">Belongs to the Luc7 family.</text>
</comment>
<dbReference type="OMA" id="TEPINCF"/>
<reference evidence="5" key="1">
    <citation type="journal article" date="2011" name="Genome Res.">
        <title>Phylogeny-wide analysis of social amoeba genomes highlights ancient origins for complex intercellular communication.</title>
        <authorList>
            <person name="Heidel A.J."/>
            <person name="Lawal H.M."/>
            <person name="Felder M."/>
            <person name="Schilde C."/>
            <person name="Helps N.R."/>
            <person name="Tunggal B."/>
            <person name="Rivero F."/>
            <person name="John U."/>
            <person name="Schleicher M."/>
            <person name="Eichinger L."/>
            <person name="Platzer M."/>
            <person name="Noegel A.A."/>
            <person name="Schaap P."/>
            <person name="Gloeckner G."/>
        </authorList>
    </citation>
    <scope>NUCLEOTIDE SEQUENCE [LARGE SCALE GENOMIC DNA]</scope>
    <source>
        <strain evidence="5">SH3</strain>
    </source>
</reference>
<feature type="region of interest" description="Disordered" evidence="3">
    <location>
        <begin position="386"/>
        <end position="440"/>
    </location>
</feature>
<feature type="region of interest" description="Disordered" evidence="3">
    <location>
        <begin position="763"/>
        <end position="825"/>
    </location>
</feature>
<feature type="compositionally biased region" description="Acidic residues" evidence="3">
    <location>
        <begin position="616"/>
        <end position="656"/>
    </location>
</feature>
<feature type="compositionally biased region" description="Acidic residues" evidence="3">
    <location>
        <begin position="812"/>
        <end position="825"/>
    </location>
</feature>
<evidence type="ECO:0000256" key="3">
    <source>
        <dbReference type="SAM" id="MobiDB-lite"/>
    </source>
</evidence>
<feature type="compositionally biased region" description="Basic and acidic residues" evidence="3">
    <location>
        <begin position="1532"/>
        <end position="1541"/>
    </location>
</feature>